<keyword evidence="2" id="KW-1133">Transmembrane helix</keyword>
<feature type="compositionally biased region" description="Basic and acidic residues" evidence="1">
    <location>
        <begin position="205"/>
        <end position="215"/>
    </location>
</feature>
<feature type="compositionally biased region" description="Polar residues" evidence="1">
    <location>
        <begin position="167"/>
        <end position="180"/>
    </location>
</feature>
<evidence type="ECO:0000313" key="3">
    <source>
        <dbReference type="EMBL" id="QIC67299.1"/>
    </source>
</evidence>
<feature type="transmembrane region" description="Helical" evidence="2">
    <location>
        <begin position="24"/>
        <end position="47"/>
    </location>
</feature>
<protein>
    <submittedName>
        <fullName evidence="3">Uncharacterized protein</fullName>
    </submittedName>
</protein>
<keyword evidence="2" id="KW-0472">Membrane</keyword>
<name>A0AAE7BXD4_9GAMM</name>
<feature type="compositionally biased region" description="Polar residues" evidence="1">
    <location>
        <begin position="146"/>
        <end position="156"/>
    </location>
</feature>
<proteinExistence type="predicted"/>
<dbReference type="RefSeq" id="WP_163168192.1">
    <property type="nucleotide sequence ID" value="NZ_CP044463.1"/>
</dbReference>
<organism evidence="3 4">
    <name type="scientific">Acinetobacter schindleri</name>
    <dbReference type="NCBI Taxonomy" id="108981"/>
    <lineage>
        <taxon>Bacteria</taxon>
        <taxon>Pseudomonadati</taxon>
        <taxon>Pseudomonadota</taxon>
        <taxon>Gammaproteobacteria</taxon>
        <taxon>Moraxellales</taxon>
        <taxon>Moraxellaceae</taxon>
        <taxon>Acinetobacter</taxon>
    </lineage>
</organism>
<dbReference type="EMBL" id="CP044463">
    <property type="protein sequence ID" value="QIC67299.1"/>
    <property type="molecule type" value="Genomic_DNA"/>
</dbReference>
<feature type="region of interest" description="Disordered" evidence="1">
    <location>
        <begin position="146"/>
        <end position="215"/>
    </location>
</feature>
<reference evidence="3 4" key="1">
    <citation type="submission" date="2019-09" db="EMBL/GenBank/DDBJ databases">
        <title>Non-baumannii Acinetobacter spp. carrying blaNDM-1 isolated in China.</title>
        <authorList>
            <person name="Cui C."/>
            <person name="Chen C."/>
            <person name="Sun J."/>
            <person name="Liu Y."/>
        </authorList>
    </citation>
    <scope>NUCLEOTIDE SEQUENCE [LARGE SCALE GENOMIC DNA]</scope>
    <source>
        <strain evidence="3 4">HZE23-1</strain>
    </source>
</reference>
<sequence>MAYKNNKHIPILQPVKALSYSPQFYFLSGFILGVLSVGSALLAYHYYQDHKASTAAQLTVANDQGVYSSPTVDSEQLIQTVEAPSDQENIHDPEGGFDQNIDNMFKVAKPESTTKSAMPNSPFASAFGVQAQKPFIQVNDKIKSLKSQPKTIQPSAAPSKEIKQSEKNPVNVSPVTQPTKPKQLEKTVELKTASTSIQEQSPAKTPKENPEVAQS</sequence>
<evidence type="ECO:0000256" key="1">
    <source>
        <dbReference type="SAM" id="MobiDB-lite"/>
    </source>
</evidence>
<keyword evidence="2" id="KW-0812">Transmembrane</keyword>
<dbReference type="AlphaFoldDB" id="A0AAE7BXD4"/>
<accession>A0AAE7BXD4</accession>
<feature type="compositionally biased region" description="Polar residues" evidence="1">
    <location>
        <begin position="192"/>
        <end position="203"/>
    </location>
</feature>
<dbReference type="Proteomes" id="UP000503505">
    <property type="component" value="Chromosome"/>
</dbReference>
<evidence type="ECO:0000313" key="4">
    <source>
        <dbReference type="Proteomes" id="UP000503505"/>
    </source>
</evidence>
<gene>
    <name evidence="3" type="ORF">FSC10_07915</name>
</gene>
<evidence type="ECO:0000256" key="2">
    <source>
        <dbReference type="SAM" id="Phobius"/>
    </source>
</evidence>